<dbReference type="AlphaFoldDB" id="A0A7Y9DZ91"/>
<dbReference type="EMBL" id="JACCBN010000001">
    <property type="protein sequence ID" value="NYD37967.1"/>
    <property type="molecule type" value="Genomic_DNA"/>
</dbReference>
<organism evidence="3 4">
    <name type="scientific">Actinomycetospora corticicola</name>
    <dbReference type="NCBI Taxonomy" id="663602"/>
    <lineage>
        <taxon>Bacteria</taxon>
        <taxon>Bacillati</taxon>
        <taxon>Actinomycetota</taxon>
        <taxon>Actinomycetes</taxon>
        <taxon>Pseudonocardiales</taxon>
        <taxon>Pseudonocardiaceae</taxon>
        <taxon>Actinomycetospora</taxon>
    </lineage>
</organism>
<feature type="transmembrane region" description="Helical" evidence="2">
    <location>
        <begin position="157"/>
        <end position="175"/>
    </location>
</feature>
<protein>
    <submittedName>
        <fullName evidence="3">Uncharacterized protein</fullName>
    </submittedName>
</protein>
<keyword evidence="2" id="KW-0472">Membrane</keyword>
<dbReference type="RefSeq" id="WP_179795473.1">
    <property type="nucleotide sequence ID" value="NZ_BAABHP010000020.1"/>
</dbReference>
<evidence type="ECO:0000313" key="3">
    <source>
        <dbReference type="EMBL" id="NYD37967.1"/>
    </source>
</evidence>
<feature type="transmembrane region" description="Helical" evidence="2">
    <location>
        <begin position="123"/>
        <end position="145"/>
    </location>
</feature>
<reference evidence="3 4" key="1">
    <citation type="submission" date="2020-07" db="EMBL/GenBank/DDBJ databases">
        <title>Sequencing the genomes of 1000 actinobacteria strains.</title>
        <authorList>
            <person name="Klenk H.-P."/>
        </authorList>
    </citation>
    <scope>NUCLEOTIDE SEQUENCE [LARGE SCALE GENOMIC DNA]</scope>
    <source>
        <strain evidence="3 4">DSM 45772</strain>
    </source>
</reference>
<proteinExistence type="predicted"/>
<comment type="caution">
    <text evidence="3">The sequence shown here is derived from an EMBL/GenBank/DDBJ whole genome shotgun (WGS) entry which is preliminary data.</text>
</comment>
<keyword evidence="2" id="KW-1133">Transmembrane helix</keyword>
<gene>
    <name evidence="3" type="ORF">BJ983_004069</name>
</gene>
<keyword evidence="4" id="KW-1185">Reference proteome</keyword>
<dbReference type="Proteomes" id="UP000535890">
    <property type="component" value="Unassembled WGS sequence"/>
</dbReference>
<evidence type="ECO:0000256" key="2">
    <source>
        <dbReference type="SAM" id="Phobius"/>
    </source>
</evidence>
<feature type="transmembrane region" description="Helical" evidence="2">
    <location>
        <begin position="90"/>
        <end position="111"/>
    </location>
</feature>
<sequence>MNAPFGSAEPQQPGHGVPPPGYGTPAPEPASVRTAFLLWCVALALYVIAQLLGVLFPPSAADYAAYFESLGLPPAAQQQAMANIGSATTIASVVGLVVTVVVAAVFLWFGLRVRAGANWARITTAILAGVGILFSLGGAVTSLVAPVPVAAGGVPSVLQLVTAVLLVGYLVLLFRKPSSEYFASRAVPR</sequence>
<accession>A0A7Y9DZ91</accession>
<feature type="region of interest" description="Disordered" evidence="1">
    <location>
        <begin position="1"/>
        <end position="24"/>
    </location>
</feature>
<evidence type="ECO:0000256" key="1">
    <source>
        <dbReference type="SAM" id="MobiDB-lite"/>
    </source>
</evidence>
<evidence type="ECO:0000313" key="4">
    <source>
        <dbReference type="Proteomes" id="UP000535890"/>
    </source>
</evidence>
<keyword evidence="2" id="KW-0812">Transmembrane</keyword>
<name>A0A7Y9DZ91_9PSEU</name>
<feature type="transmembrane region" description="Helical" evidence="2">
    <location>
        <begin position="36"/>
        <end position="56"/>
    </location>
</feature>